<keyword evidence="3" id="KW-1185">Reference proteome</keyword>
<dbReference type="InterPro" id="IPR056143">
    <property type="entry name" value="DUF7726"/>
</dbReference>
<dbReference type="OrthoDB" id="2592504at2759"/>
<dbReference type="AlphaFoldDB" id="A0A9P4KGE2"/>
<sequence>MSKRKSDDFQAQEGVDDQCLDWEVRNMDCDASRDEVRQKIRALIDSGEMTESEFRTTINITPEIYSRFMSEQGEFKGAGNMMYREAWQFLKKRELRAQQTTGKKADKEMQKAKRRAVRNSGGLSLDLSGVVLDGEMEDKVRVYDTCDMIRDKIAAHLEKENVTQAQFLRDDFMPYNGADAGNTNVVYYGAYVLFEKMRIKNGEPKSDMRFQMEKIYGKTGGVDIKKGSYRTYFTMLLDDIPVQDQYG</sequence>
<dbReference type="PANTHER" id="PTHR42339">
    <property type="entry name" value="HISTONE H1"/>
    <property type="match status" value="1"/>
</dbReference>
<organism evidence="2 3">
    <name type="scientific">Lojkania enalia</name>
    <dbReference type="NCBI Taxonomy" id="147567"/>
    <lineage>
        <taxon>Eukaryota</taxon>
        <taxon>Fungi</taxon>
        <taxon>Dikarya</taxon>
        <taxon>Ascomycota</taxon>
        <taxon>Pezizomycotina</taxon>
        <taxon>Dothideomycetes</taxon>
        <taxon>Pleosporomycetidae</taxon>
        <taxon>Pleosporales</taxon>
        <taxon>Pleosporales incertae sedis</taxon>
        <taxon>Lojkania</taxon>
    </lineage>
</organism>
<name>A0A9P4KGE2_9PLEO</name>
<evidence type="ECO:0000313" key="3">
    <source>
        <dbReference type="Proteomes" id="UP000800093"/>
    </source>
</evidence>
<dbReference type="PANTHER" id="PTHR42339:SF1">
    <property type="entry name" value="HISTONE H1"/>
    <property type="match status" value="1"/>
</dbReference>
<proteinExistence type="predicted"/>
<gene>
    <name evidence="2" type="ORF">CC78DRAFT_577413</name>
</gene>
<accession>A0A9P4KGE2</accession>
<protein>
    <recommendedName>
        <fullName evidence="1">DUF7726 domain-containing protein</fullName>
    </recommendedName>
</protein>
<evidence type="ECO:0000313" key="2">
    <source>
        <dbReference type="EMBL" id="KAF2267213.1"/>
    </source>
</evidence>
<feature type="domain" description="DUF7726" evidence="1">
    <location>
        <begin position="29"/>
        <end position="97"/>
    </location>
</feature>
<evidence type="ECO:0000259" key="1">
    <source>
        <dbReference type="Pfam" id="PF24852"/>
    </source>
</evidence>
<feature type="domain" description="DUF7726" evidence="1">
    <location>
        <begin position="141"/>
        <end position="203"/>
    </location>
</feature>
<dbReference type="Pfam" id="PF24852">
    <property type="entry name" value="DUF7726"/>
    <property type="match status" value="2"/>
</dbReference>
<comment type="caution">
    <text evidence="2">The sequence shown here is derived from an EMBL/GenBank/DDBJ whole genome shotgun (WGS) entry which is preliminary data.</text>
</comment>
<dbReference type="EMBL" id="ML986593">
    <property type="protein sequence ID" value="KAF2267213.1"/>
    <property type="molecule type" value="Genomic_DNA"/>
</dbReference>
<reference evidence="3" key="1">
    <citation type="journal article" date="2020" name="Stud. Mycol.">
        <title>101 Dothideomycetes genomes: A test case for predicting lifestyles and emergence of pathogens.</title>
        <authorList>
            <person name="Haridas S."/>
            <person name="Albert R."/>
            <person name="Binder M."/>
            <person name="Bloem J."/>
            <person name="LaButti K."/>
            <person name="Salamov A."/>
            <person name="Andreopoulos B."/>
            <person name="Baker S."/>
            <person name="Barry K."/>
            <person name="Bills G."/>
            <person name="Bluhm B."/>
            <person name="Cannon C."/>
            <person name="Castanera R."/>
            <person name="Culley D."/>
            <person name="Daum C."/>
            <person name="Ezra D."/>
            <person name="Gonzalez J."/>
            <person name="Henrissat B."/>
            <person name="Kuo A."/>
            <person name="Liang C."/>
            <person name="Lipzen A."/>
            <person name="Lutzoni F."/>
            <person name="Magnuson J."/>
            <person name="Mondo S."/>
            <person name="Nolan M."/>
            <person name="Ohm R."/>
            <person name="Pangilinan J."/>
            <person name="Park H.-J."/>
            <person name="Ramirez L."/>
            <person name="Alfaro M."/>
            <person name="Sun H."/>
            <person name="Tritt A."/>
            <person name="Yoshinaga Y."/>
            <person name="Zwiers L.-H."/>
            <person name="Turgeon B."/>
            <person name="Goodwin S."/>
            <person name="Spatafora J."/>
            <person name="Crous P."/>
            <person name="Grigoriev I."/>
        </authorList>
    </citation>
    <scope>NUCLEOTIDE SEQUENCE [LARGE SCALE GENOMIC DNA]</scope>
    <source>
        <strain evidence="3">CBS 304.66</strain>
    </source>
</reference>
<dbReference type="Proteomes" id="UP000800093">
    <property type="component" value="Unassembled WGS sequence"/>
</dbReference>